<sequence length="901" mass="102608">MEKGGYFSFFPMSQTETNLHYKHRSLKQQQIREKELLLCNQLEVVCQRQYEAHRRNQNLLRDFKKIEQALAQLAAKNDDFRINQVNYTKQFPAILPMHYTCFPPRSCTLRHDNKSIDYGEPGHIRDHFSQANRNNGLWPNHLIGQQGCCRQSSCCGCCMNCYSDAVFMCCKESLKKRKSTTALLLHRDESSIKDDIRDQCPEFTNDVTNTSRNRTIPPSQDPLQYIRNEDLYRHSSQMFLEGVNKTVVAGKVKADLKRPVEDNRRGLSEIPLNSTAEEYEESLKSIYELKQLPTALINLKHCSDDHQHNKIGDENASVRKLSTPKKNGGGQSEDSQQQNVLAELLMEIHNENICTDGNETWFSLENTIMNGCDKKGLVEILKRNKTKESCNSDIKDQMTKTSDIYYEETNIIHTSNTEHIGGETLSQPTTTHSSNQKILKNSDKHQDRAILGVVLGGSFEESSSDSEEISESKGGAEECKLVKDKMLGRQKSFENYQNESVQSDLSDDTVSNESNKRRSTSDKCLQMKDLRQLNGKAKSELGMFSKGDDEKKGEIGEVNKTQEVEEGKEVMKIVLRSTEIGISKPRVITNCAMYEEDTDINSDTEDDDKEESTSGKYPGQETKDINDATDNSAHENHFEDEEDDDKGDGDDNSDEDDNSDHEDKDDENYEDNYNEEDRMVSEEDRIQQIDIHKEDCSTEASENEELSLGEEEGSHDSSDVEKSFCENHDEIEDTDLIEEEPNVDLWSRSSKCTNTETEKMNLRKDGGATRKDESADLEDQATVNCQELKEDGGQIDTENQRSHWLCCLKSCFLSDDTRENLKRCSEDGNMDLLQLNPVESASSFLKQELCESPTFRNTEAASAHRAPSEDSSEDLSDNEQKSENSKQDWSDSEDDVHSFYD</sequence>
<feature type="compositionally biased region" description="Acidic residues" evidence="2">
    <location>
        <begin position="701"/>
        <end position="711"/>
    </location>
</feature>
<feature type="region of interest" description="Disordered" evidence="2">
    <location>
        <begin position="307"/>
        <end position="336"/>
    </location>
</feature>
<feature type="coiled-coil region" evidence="1">
    <location>
        <begin position="56"/>
        <end position="83"/>
    </location>
</feature>
<reference evidence="3" key="1">
    <citation type="thesis" date="2020" institute="ProQuest LLC" country="789 East Eisenhower Parkway, Ann Arbor, MI, USA">
        <title>Comparative Genomics and Chromosome Evolution.</title>
        <authorList>
            <person name="Mudd A.B."/>
        </authorList>
    </citation>
    <scope>NUCLEOTIDE SEQUENCE</scope>
    <source>
        <strain evidence="3">237g6f4</strain>
        <tissue evidence="3">Blood</tissue>
    </source>
</reference>
<feature type="compositionally biased region" description="Acidic residues" evidence="2">
    <location>
        <begin position="594"/>
        <end position="610"/>
    </location>
</feature>
<feature type="compositionally biased region" description="Basic and acidic residues" evidence="2">
    <location>
        <begin position="621"/>
        <end position="637"/>
    </location>
</feature>
<feature type="region of interest" description="Disordered" evidence="2">
    <location>
        <begin position="424"/>
        <end position="443"/>
    </location>
</feature>
<feature type="compositionally biased region" description="Basic and acidic residues" evidence="2">
    <location>
        <begin position="546"/>
        <end position="560"/>
    </location>
</feature>
<feature type="region of interest" description="Disordered" evidence="2">
    <location>
        <begin position="855"/>
        <end position="901"/>
    </location>
</feature>
<feature type="region of interest" description="Disordered" evidence="2">
    <location>
        <begin position="495"/>
        <end position="522"/>
    </location>
</feature>
<feature type="region of interest" description="Disordered" evidence="2">
    <location>
        <begin position="756"/>
        <end position="778"/>
    </location>
</feature>
<feature type="compositionally biased region" description="Basic and acidic residues" evidence="2">
    <location>
        <begin position="712"/>
        <end position="722"/>
    </location>
</feature>
<feature type="region of interest" description="Disordered" evidence="2">
    <location>
        <begin position="732"/>
        <end position="751"/>
    </location>
</feature>
<feature type="compositionally biased region" description="Polar residues" evidence="2">
    <location>
        <begin position="424"/>
        <end position="439"/>
    </location>
</feature>
<organism evidence="3 4">
    <name type="scientific">Engystomops pustulosus</name>
    <name type="common">Tungara frog</name>
    <name type="synonym">Physalaemus pustulosus</name>
    <dbReference type="NCBI Taxonomy" id="76066"/>
    <lineage>
        <taxon>Eukaryota</taxon>
        <taxon>Metazoa</taxon>
        <taxon>Chordata</taxon>
        <taxon>Craniata</taxon>
        <taxon>Vertebrata</taxon>
        <taxon>Euteleostomi</taxon>
        <taxon>Amphibia</taxon>
        <taxon>Batrachia</taxon>
        <taxon>Anura</taxon>
        <taxon>Neobatrachia</taxon>
        <taxon>Hyloidea</taxon>
        <taxon>Leptodactylidae</taxon>
        <taxon>Leiuperinae</taxon>
        <taxon>Engystomops</taxon>
    </lineage>
</organism>
<feature type="region of interest" description="Disordered" evidence="2">
    <location>
        <begin position="587"/>
        <end position="722"/>
    </location>
</feature>
<comment type="caution">
    <text evidence="3">The sequence shown here is derived from an EMBL/GenBank/DDBJ whole genome shotgun (WGS) entry which is preliminary data.</text>
</comment>
<accession>A0AAV7AQR0</accession>
<proteinExistence type="predicted"/>
<evidence type="ECO:0000256" key="2">
    <source>
        <dbReference type="SAM" id="MobiDB-lite"/>
    </source>
</evidence>
<dbReference type="Proteomes" id="UP000824782">
    <property type="component" value="Unassembled WGS sequence"/>
</dbReference>
<feature type="compositionally biased region" description="Basic and acidic residues" evidence="2">
    <location>
        <begin position="756"/>
        <end position="774"/>
    </location>
</feature>
<dbReference type="AlphaFoldDB" id="A0AAV7AQR0"/>
<feature type="compositionally biased region" description="Basic and acidic residues" evidence="2">
    <location>
        <begin position="675"/>
        <end position="696"/>
    </location>
</feature>
<evidence type="ECO:0000256" key="1">
    <source>
        <dbReference type="SAM" id="Coils"/>
    </source>
</evidence>
<gene>
    <name evidence="3" type="ORF">GDO81_016145</name>
</gene>
<feature type="compositionally biased region" description="Basic and acidic residues" evidence="2">
    <location>
        <begin position="878"/>
        <end position="901"/>
    </location>
</feature>
<feature type="compositionally biased region" description="Polar residues" evidence="2">
    <location>
        <begin position="495"/>
        <end position="513"/>
    </location>
</feature>
<feature type="compositionally biased region" description="Acidic residues" evidence="2">
    <location>
        <begin position="732"/>
        <end position="742"/>
    </location>
</feature>
<name>A0AAV7AQR0_ENGPU</name>
<dbReference type="EMBL" id="WNYA01000007">
    <property type="protein sequence ID" value="KAG8563592.1"/>
    <property type="molecule type" value="Genomic_DNA"/>
</dbReference>
<feature type="compositionally biased region" description="Acidic residues" evidence="2">
    <location>
        <begin position="638"/>
        <end position="674"/>
    </location>
</feature>
<feature type="compositionally biased region" description="Basic and acidic residues" evidence="2">
    <location>
        <begin position="307"/>
        <end position="317"/>
    </location>
</feature>
<protein>
    <submittedName>
        <fullName evidence="3">Uncharacterized protein</fullName>
    </submittedName>
</protein>
<keyword evidence="1" id="KW-0175">Coiled coil</keyword>
<evidence type="ECO:0000313" key="3">
    <source>
        <dbReference type="EMBL" id="KAG8563592.1"/>
    </source>
</evidence>
<keyword evidence="4" id="KW-1185">Reference proteome</keyword>
<evidence type="ECO:0000313" key="4">
    <source>
        <dbReference type="Proteomes" id="UP000824782"/>
    </source>
</evidence>
<feature type="region of interest" description="Disordered" evidence="2">
    <location>
        <begin position="535"/>
        <end position="560"/>
    </location>
</feature>